<organism evidence="2 3">
    <name type="scientific">Diplogelasinospora grovesii</name>
    <dbReference type="NCBI Taxonomy" id="303347"/>
    <lineage>
        <taxon>Eukaryota</taxon>
        <taxon>Fungi</taxon>
        <taxon>Dikarya</taxon>
        <taxon>Ascomycota</taxon>
        <taxon>Pezizomycotina</taxon>
        <taxon>Sordariomycetes</taxon>
        <taxon>Sordariomycetidae</taxon>
        <taxon>Sordariales</taxon>
        <taxon>Diplogelasinosporaceae</taxon>
        <taxon>Diplogelasinospora</taxon>
    </lineage>
</organism>
<keyword evidence="3" id="KW-1185">Reference proteome</keyword>
<evidence type="ECO:0000313" key="3">
    <source>
        <dbReference type="Proteomes" id="UP001303473"/>
    </source>
</evidence>
<proteinExistence type="predicted"/>
<reference evidence="3" key="1">
    <citation type="journal article" date="2023" name="Mol. Phylogenet. Evol.">
        <title>Genome-scale phylogeny and comparative genomics of the fungal order Sordariales.</title>
        <authorList>
            <person name="Hensen N."/>
            <person name="Bonometti L."/>
            <person name="Westerberg I."/>
            <person name="Brannstrom I.O."/>
            <person name="Guillou S."/>
            <person name="Cros-Aarteil S."/>
            <person name="Calhoun S."/>
            <person name="Haridas S."/>
            <person name="Kuo A."/>
            <person name="Mondo S."/>
            <person name="Pangilinan J."/>
            <person name="Riley R."/>
            <person name="LaButti K."/>
            <person name="Andreopoulos B."/>
            <person name="Lipzen A."/>
            <person name="Chen C."/>
            <person name="Yan M."/>
            <person name="Daum C."/>
            <person name="Ng V."/>
            <person name="Clum A."/>
            <person name="Steindorff A."/>
            <person name="Ohm R.A."/>
            <person name="Martin F."/>
            <person name="Silar P."/>
            <person name="Natvig D.O."/>
            <person name="Lalanne C."/>
            <person name="Gautier V."/>
            <person name="Ament-Velasquez S.L."/>
            <person name="Kruys A."/>
            <person name="Hutchinson M.I."/>
            <person name="Powell A.J."/>
            <person name="Barry K."/>
            <person name="Miller A.N."/>
            <person name="Grigoriev I.V."/>
            <person name="Debuchy R."/>
            <person name="Gladieux P."/>
            <person name="Hiltunen Thoren M."/>
            <person name="Johannesson H."/>
        </authorList>
    </citation>
    <scope>NUCLEOTIDE SEQUENCE [LARGE SCALE GENOMIC DNA]</scope>
    <source>
        <strain evidence="3">CBS 340.73</strain>
    </source>
</reference>
<sequence length="183" mass="20561">MSQQQPNYHSQQPSGPPGPPPQAHFDPRHGSPAGHYSSPPPQAGHYSTPPPGWHGSSPPPQQGGYGPPQQYGPPHPQPGMTYPPQQQQWVLLGFQNTLSQSRAVYGPPGAQFDGTGVYYPHEGGSREYVTPYRGYDGRVREPPQPEEDCCGFWHWIGYRTDYYWQSGDPRYAHLESRRHYNLN</sequence>
<feature type="compositionally biased region" description="Pro residues" evidence="1">
    <location>
        <begin position="38"/>
        <end position="61"/>
    </location>
</feature>
<evidence type="ECO:0000313" key="2">
    <source>
        <dbReference type="EMBL" id="KAK3936028.1"/>
    </source>
</evidence>
<comment type="caution">
    <text evidence="2">The sequence shown here is derived from an EMBL/GenBank/DDBJ whole genome shotgun (WGS) entry which is preliminary data.</text>
</comment>
<dbReference type="Proteomes" id="UP001303473">
    <property type="component" value="Unassembled WGS sequence"/>
</dbReference>
<gene>
    <name evidence="2" type="ORF">QBC46DRAFT_396114</name>
</gene>
<feature type="region of interest" description="Disordered" evidence="1">
    <location>
        <begin position="1"/>
        <end position="88"/>
    </location>
</feature>
<evidence type="ECO:0000256" key="1">
    <source>
        <dbReference type="SAM" id="MobiDB-lite"/>
    </source>
</evidence>
<protein>
    <submittedName>
        <fullName evidence="2">Uncharacterized protein</fullName>
    </submittedName>
</protein>
<name>A0AAN6N0M6_9PEZI</name>
<dbReference type="AlphaFoldDB" id="A0AAN6N0M6"/>
<accession>A0AAN6N0M6</accession>
<dbReference type="EMBL" id="MU853897">
    <property type="protein sequence ID" value="KAK3936028.1"/>
    <property type="molecule type" value="Genomic_DNA"/>
</dbReference>